<dbReference type="Proteomes" id="UP000773614">
    <property type="component" value="Unassembled WGS sequence"/>
</dbReference>
<comment type="similarity">
    <text evidence="2">Belongs to the autoinducer-2 exporter (AI-2E) (TC 2.A.86) family.</text>
</comment>
<dbReference type="EMBL" id="SPKJ01000064">
    <property type="protein sequence ID" value="MYZ49221.1"/>
    <property type="molecule type" value="Genomic_DNA"/>
</dbReference>
<feature type="transmembrane region" description="Helical" evidence="6">
    <location>
        <begin position="191"/>
        <end position="212"/>
    </location>
</feature>
<dbReference type="AlphaFoldDB" id="A0A964WUM2"/>
<dbReference type="Pfam" id="PF01594">
    <property type="entry name" value="AI-2E_transport"/>
    <property type="match status" value="1"/>
</dbReference>
<dbReference type="PANTHER" id="PTHR21716">
    <property type="entry name" value="TRANSMEMBRANE PROTEIN"/>
    <property type="match status" value="1"/>
</dbReference>
<keyword evidence="3 6" id="KW-0812">Transmembrane</keyword>
<dbReference type="RefSeq" id="WP_161141563.1">
    <property type="nucleotide sequence ID" value="NZ_SPKJ01000064.1"/>
</dbReference>
<feature type="transmembrane region" description="Helical" evidence="6">
    <location>
        <begin position="333"/>
        <end position="357"/>
    </location>
</feature>
<feature type="transmembrane region" description="Helical" evidence="6">
    <location>
        <begin position="238"/>
        <end position="260"/>
    </location>
</feature>
<protein>
    <submittedName>
        <fullName evidence="7">AI-2E family transporter</fullName>
    </submittedName>
</protein>
<dbReference type="PANTHER" id="PTHR21716:SF16">
    <property type="entry name" value="BLL1467 PROTEIN"/>
    <property type="match status" value="1"/>
</dbReference>
<evidence type="ECO:0000256" key="1">
    <source>
        <dbReference type="ARBA" id="ARBA00004141"/>
    </source>
</evidence>
<comment type="subcellular location">
    <subcellularLocation>
        <location evidence="1">Membrane</location>
        <topology evidence="1">Multi-pass membrane protein</topology>
    </subcellularLocation>
</comment>
<evidence type="ECO:0000256" key="5">
    <source>
        <dbReference type="ARBA" id="ARBA00023136"/>
    </source>
</evidence>
<evidence type="ECO:0000256" key="3">
    <source>
        <dbReference type="ARBA" id="ARBA00022692"/>
    </source>
</evidence>
<evidence type="ECO:0000313" key="8">
    <source>
        <dbReference type="Proteomes" id="UP000773614"/>
    </source>
</evidence>
<evidence type="ECO:0000256" key="4">
    <source>
        <dbReference type="ARBA" id="ARBA00022989"/>
    </source>
</evidence>
<keyword evidence="8" id="KW-1185">Reference proteome</keyword>
<feature type="transmembrane region" description="Helical" evidence="6">
    <location>
        <begin position="90"/>
        <end position="111"/>
    </location>
</feature>
<feature type="transmembrane region" description="Helical" evidence="6">
    <location>
        <begin position="41"/>
        <end position="58"/>
    </location>
</feature>
<dbReference type="GO" id="GO:0055085">
    <property type="term" value="P:transmembrane transport"/>
    <property type="evidence" value="ECO:0007669"/>
    <property type="project" value="TreeGrafter"/>
</dbReference>
<dbReference type="InterPro" id="IPR002549">
    <property type="entry name" value="AI-2E-like"/>
</dbReference>
<sequence>MATGQDGRSVNELISQAQPAPQEEHEQVEVVAETPHAAPRWATIGIFFILLAGLFYLAKGFVLPVALAFLFALVLSPIVRFLARRGIPPFLSAALLVGAGVIGIGFGAYMLSGPVGDWMGQAPYIGYRLEDKLRTLREPVQQIEQASEQVDKLTKARDPDPNADVQEVVIRQPGLASAAAEGFVDVVAKGIFAIVLLLFLLASGDLFYLKLVRTMPSLTDKKRAMRIAHDIERELSRYLLTISAINSGLGVAVGTCLWLVNMPNPALWGALATIANFIPYVGSLTGVSIVAVAALLHFPTLEPALYPPALYLLCTAIEGQFLTPMIVGRRLEMNAVAIFLAVAFWGWLWGVVGMLIAVPLMVGIKIFCSHIEGLQSLADFLSVEPRKIEEEED</sequence>
<feature type="transmembrane region" description="Helical" evidence="6">
    <location>
        <begin position="308"/>
        <end position="327"/>
    </location>
</feature>
<name>A0A964WUM2_9HYPH</name>
<evidence type="ECO:0000256" key="2">
    <source>
        <dbReference type="ARBA" id="ARBA00009773"/>
    </source>
</evidence>
<dbReference type="OrthoDB" id="9799225at2"/>
<feature type="transmembrane region" description="Helical" evidence="6">
    <location>
        <begin position="266"/>
        <end position="296"/>
    </location>
</feature>
<keyword evidence="4 6" id="KW-1133">Transmembrane helix</keyword>
<evidence type="ECO:0000256" key="6">
    <source>
        <dbReference type="SAM" id="Phobius"/>
    </source>
</evidence>
<gene>
    <name evidence="7" type="ORF">E4O86_16035</name>
</gene>
<dbReference type="GO" id="GO:0016020">
    <property type="term" value="C:membrane"/>
    <property type="evidence" value="ECO:0007669"/>
    <property type="project" value="UniProtKB-SubCell"/>
</dbReference>
<keyword evidence="5 6" id="KW-0472">Membrane</keyword>
<proteinExistence type="inferred from homology"/>
<organism evidence="7 8">
    <name type="scientific">Propylenella binzhouense</name>
    <dbReference type="NCBI Taxonomy" id="2555902"/>
    <lineage>
        <taxon>Bacteria</taxon>
        <taxon>Pseudomonadati</taxon>
        <taxon>Pseudomonadota</taxon>
        <taxon>Alphaproteobacteria</taxon>
        <taxon>Hyphomicrobiales</taxon>
        <taxon>Propylenellaceae</taxon>
        <taxon>Propylenella</taxon>
    </lineage>
</organism>
<feature type="transmembrane region" description="Helical" evidence="6">
    <location>
        <begin position="64"/>
        <end position="83"/>
    </location>
</feature>
<accession>A0A964WUM2</accession>
<reference evidence="7" key="1">
    <citation type="submission" date="2019-03" db="EMBL/GenBank/DDBJ databases">
        <title>Afifella sp. nov., isolated from activated sludge.</title>
        <authorList>
            <person name="Li Q."/>
            <person name="Liu Y."/>
        </authorList>
    </citation>
    <scope>NUCLEOTIDE SEQUENCE</scope>
    <source>
        <strain evidence="7">L72</strain>
    </source>
</reference>
<comment type="caution">
    <text evidence="7">The sequence shown here is derived from an EMBL/GenBank/DDBJ whole genome shotgun (WGS) entry which is preliminary data.</text>
</comment>
<evidence type="ECO:0000313" key="7">
    <source>
        <dbReference type="EMBL" id="MYZ49221.1"/>
    </source>
</evidence>